<keyword evidence="1" id="KW-1185">Reference proteome</keyword>
<reference evidence="2" key="1">
    <citation type="submission" date="2022-11" db="UniProtKB">
        <authorList>
            <consortium name="WormBaseParasite"/>
        </authorList>
    </citation>
    <scope>IDENTIFICATION</scope>
</reference>
<dbReference type="AlphaFoldDB" id="A0A915HVD9"/>
<protein>
    <submittedName>
        <fullName evidence="2">Uncharacterized protein</fullName>
    </submittedName>
</protein>
<sequence>MDFSLWMPLTGRVLRARLRGSASPPKPKPKNSMCLTIRCATSCVESTAPCAASHKYRTMYNRYCKEKCSVNAGSAPAGGQVEGTCKKIVGDCSPKTDAMFCQCGTAVNGGSFIQRKKVHWAKSAPLFKSFYTKF</sequence>
<evidence type="ECO:0000313" key="1">
    <source>
        <dbReference type="Proteomes" id="UP000887565"/>
    </source>
</evidence>
<organism evidence="1 2">
    <name type="scientific">Romanomermis culicivorax</name>
    <name type="common">Nematode worm</name>
    <dbReference type="NCBI Taxonomy" id="13658"/>
    <lineage>
        <taxon>Eukaryota</taxon>
        <taxon>Metazoa</taxon>
        <taxon>Ecdysozoa</taxon>
        <taxon>Nematoda</taxon>
        <taxon>Enoplea</taxon>
        <taxon>Dorylaimia</taxon>
        <taxon>Mermithida</taxon>
        <taxon>Mermithoidea</taxon>
        <taxon>Mermithidae</taxon>
        <taxon>Romanomermis</taxon>
    </lineage>
</organism>
<dbReference type="Proteomes" id="UP000887565">
    <property type="component" value="Unplaced"/>
</dbReference>
<dbReference type="WBParaSite" id="nRc.2.0.1.t05507-RA">
    <property type="protein sequence ID" value="nRc.2.0.1.t05507-RA"/>
    <property type="gene ID" value="nRc.2.0.1.g05507"/>
</dbReference>
<name>A0A915HVD9_ROMCU</name>
<proteinExistence type="predicted"/>
<evidence type="ECO:0000313" key="2">
    <source>
        <dbReference type="WBParaSite" id="nRc.2.0.1.t05507-RA"/>
    </source>
</evidence>
<accession>A0A915HVD9</accession>